<dbReference type="InterPro" id="IPR036390">
    <property type="entry name" value="WH_DNA-bd_sf"/>
</dbReference>
<proteinExistence type="predicted"/>
<dbReference type="Proteomes" id="UP000010467">
    <property type="component" value="Chromosome"/>
</dbReference>
<dbReference type="PATRIC" id="fig|937777.3.peg.2983"/>
<sequence>MKPASDSRDTAGGPEPLRIEDPAQVALLLSAKARRFLAPFTRTERPAAEAARSLGVPLETLMYWLRRFQQAGLLTVVREGRRQGRAVKYYRASGGAFFIPYHAALQETPEALVLYNREPLERQLVSSLVRAGLENLAAQGEREWGVQVRPDRQGELVLQHARQRETRADLLTGQTPVYLSLWAADLELNTPDALALQQELVEVFRRYRGRAGARPYLLRLALAPRVNADAT</sequence>
<dbReference type="RefSeq" id="WP_015236722.1">
    <property type="nucleotide sequence ID" value="NC_019793.1"/>
</dbReference>
<evidence type="ECO:0000313" key="1">
    <source>
        <dbReference type="EMBL" id="AFZ68420.1"/>
    </source>
</evidence>
<dbReference type="HOGENOM" id="CLU_104982_0_0_0"/>
<evidence type="ECO:0000313" key="2">
    <source>
        <dbReference type="Proteomes" id="UP000010467"/>
    </source>
</evidence>
<dbReference type="InterPro" id="IPR036388">
    <property type="entry name" value="WH-like_DNA-bd_sf"/>
</dbReference>
<dbReference type="Gene3D" id="1.10.10.10">
    <property type="entry name" value="Winged helix-like DNA-binding domain superfamily/Winged helix DNA-binding domain"/>
    <property type="match status" value="1"/>
</dbReference>
<keyword evidence="2" id="KW-1185">Reference proteome</keyword>
<reference evidence="2" key="1">
    <citation type="submission" date="2012-03" db="EMBL/GenBank/DDBJ databases">
        <title>Complete sequence of chromosome of Deinococcus peraridilitoris DSM 19664.</title>
        <authorList>
            <person name="Lucas S."/>
            <person name="Copeland A."/>
            <person name="Lapidus A."/>
            <person name="Glavina del Rio T."/>
            <person name="Dalin E."/>
            <person name="Tice H."/>
            <person name="Bruce D."/>
            <person name="Goodwin L."/>
            <person name="Pitluck S."/>
            <person name="Peters L."/>
            <person name="Mikhailova N."/>
            <person name="Lu M."/>
            <person name="Kyrpides N."/>
            <person name="Mavromatis K."/>
            <person name="Ivanova N."/>
            <person name="Brettin T."/>
            <person name="Detter J.C."/>
            <person name="Han C."/>
            <person name="Larimer F."/>
            <person name="Land M."/>
            <person name="Hauser L."/>
            <person name="Markowitz V."/>
            <person name="Cheng J.-F."/>
            <person name="Hugenholtz P."/>
            <person name="Woyke T."/>
            <person name="Wu D."/>
            <person name="Pukall R."/>
            <person name="Steenblock K."/>
            <person name="Brambilla E."/>
            <person name="Klenk H.-P."/>
            <person name="Eisen J.A."/>
        </authorList>
    </citation>
    <scope>NUCLEOTIDE SEQUENCE [LARGE SCALE GENOMIC DNA]</scope>
    <source>
        <strain evidence="2">DSM 19664 / LMG 22246 / CIP 109416 / KR-200</strain>
    </source>
</reference>
<dbReference type="KEGG" id="dpd:Deipe_2965"/>
<dbReference type="SUPFAM" id="SSF46785">
    <property type="entry name" value="Winged helix' DNA-binding domain"/>
    <property type="match status" value="1"/>
</dbReference>
<gene>
    <name evidence="1" type="ordered locus">Deipe_2965</name>
</gene>
<organism evidence="1 2">
    <name type="scientific">Deinococcus peraridilitoris (strain DSM 19664 / LMG 22246 / CIP 109416 / KR-200)</name>
    <dbReference type="NCBI Taxonomy" id="937777"/>
    <lineage>
        <taxon>Bacteria</taxon>
        <taxon>Thermotogati</taxon>
        <taxon>Deinococcota</taxon>
        <taxon>Deinococci</taxon>
        <taxon>Deinococcales</taxon>
        <taxon>Deinococcaceae</taxon>
        <taxon>Deinococcus</taxon>
    </lineage>
</organism>
<dbReference type="OrthoDB" id="62925at2"/>
<name>L0A5X4_DEIPD</name>
<dbReference type="AlphaFoldDB" id="L0A5X4"/>
<protein>
    <submittedName>
        <fullName evidence="1">Uncharacterized protein</fullName>
    </submittedName>
</protein>
<accession>L0A5X4</accession>
<dbReference type="EMBL" id="CP003382">
    <property type="protein sequence ID" value="AFZ68420.1"/>
    <property type="molecule type" value="Genomic_DNA"/>
</dbReference>
<dbReference type="STRING" id="937777.Deipe_2965"/>